<feature type="transmembrane region" description="Helical" evidence="6">
    <location>
        <begin position="395"/>
        <end position="414"/>
    </location>
</feature>
<feature type="transmembrane region" description="Helical" evidence="6">
    <location>
        <begin position="48"/>
        <end position="73"/>
    </location>
</feature>
<name>A0A363ULK6_9GAMM</name>
<feature type="transmembrane region" description="Helical" evidence="6">
    <location>
        <begin position="368"/>
        <end position="389"/>
    </location>
</feature>
<evidence type="ECO:0000256" key="6">
    <source>
        <dbReference type="SAM" id="Phobius"/>
    </source>
</evidence>
<dbReference type="GO" id="GO:0005886">
    <property type="term" value="C:plasma membrane"/>
    <property type="evidence" value="ECO:0007669"/>
    <property type="project" value="UniProtKB-SubCell"/>
</dbReference>
<evidence type="ECO:0000256" key="1">
    <source>
        <dbReference type="ARBA" id="ARBA00004651"/>
    </source>
</evidence>
<proteinExistence type="predicted"/>
<keyword evidence="8" id="KW-1185">Reference proteome</keyword>
<evidence type="ECO:0000313" key="8">
    <source>
        <dbReference type="Proteomes" id="UP000251800"/>
    </source>
</evidence>
<keyword evidence="2" id="KW-1003">Cell membrane</keyword>
<evidence type="ECO:0000313" key="7">
    <source>
        <dbReference type="EMBL" id="PWN56291.1"/>
    </source>
</evidence>
<evidence type="ECO:0000256" key="3">
    <source>
        <dbReference type="ARBA" id="ARBA00022692"/>
    </source>
</evidence>
<feature type="transmembrane region" description="Helical" evidence="6">
    <location>
        <begin position="300"/>
        <end position="322"/>
    </location>
</feature>
<sequence length="423" mass="44713">MRHQGGGRALLSGAIISLVDQAMLSATNFAIGLLFIRLASKSDYGLYAQFFGILMLSQALQNAVSNAPLISLGPKLRQRRRRSLSAHLLKLQSLISALAAVIAVVAVSLLSGMLSIPELTATVGYGFGVALLGQWLREYVRNYHFCLFRPGLALITDMIYSVCVATGLLAAALGGVFGTETVLLTLGVAGLISGLAGLVLLGPKPFTRSHGRARPALGRAWDVSRWTLPSVFLSWVSNNTFAFVVAAIIGLAAAADISAARLLLMPAGLCLTAWTKVFAPRMSKWWGQGERDKIRQLAQYSGVGLITLIVGYTAVLLIAFPLLEGLLLGDRYSTASGLIPLWALFFCVNAARGIGTSVLVGAERFRDLFLFGIAGTVVSLLASIAGTWALGTGGAVIGLTLGELSLLLLIATVGRQRMQASAR</sequence>
<dbReference type="InterPro" id="IPR050833">
    <property type="entry name" value="Poly_Biosynth_Transport"/>
</dbReference>
<feature type="transmembrane region" description="Helical" evidence="6">
    <location>
        <begin position="232"/>
        <end position="253"/>
    </location>
</feature>
<keyword evidence="4 6" id="KW-1133">Transmembrane helix</keyword>
<protein>
    <recommendedName>
        <fullName evidence="9">Polysaccharide biosynthesis protein C-terminal domain-containing protein</fullName>
    </recommendedName>
</protein>
<evidence type="ECO:0008006" key="9">
    <source>
        <dbReference type="Google" id="ProtNLM"/>
    </source>
</evidence>
<feature type="transmembrane region" description="Helical" evidence="6">
    <location>
        <begin position="152"/>
        <end position="176"/>
    </location>
</feature>
<feature type="transmembrane region" description="Helical" evidence="6">
    <location>
        <begin position="9"/>
        <end position="36"/>
    </location>
</feature>
<dbReference type="AlphaFoldDB" id="A0A363ULK6"/>
<dbReference type="PANTHER" id="PTHR30250:SF11">
    <property type="entry name" value="O-ANTIGEN TRANSPORTER-RELATED"/>
    <property type="match status" value="1"/>
</dbReference>
<accession>A0A363ULK6</accession>
<evidence type="ECO:0000256" key="5">
    <source>
        <dbReference type="ARBA" id="ARBA00023136"/>
    </source>
</evidence>
<keyword evidence="5 6" id="KW-0472">Membrane</keyword>
<gene>
    <name evidence="7" type="ORF">DEH80_08485</name>
</gene>
<comment type="subcellular location">
    <subcellularLocation>
        <location evidence="1">Cell membrane</location>
        <topology evidence="1">Multi-pass membrane protein</topology>
    </subcellularLocation>
</comment>
<reference evidence="7 8" key="1">
    <citation type="submission" date="2018-05" db="EMBL/GenBank/DDBJ databases">
        <title>Abyssibacter profundi OUC007T gen. nov., sp. nov, a marine bacterium isolated from seawater of the Mariana Trench.</title>
        <authorList>
            <person name="Zhou S."/>
        </authorList>
    </citation>
    <scope>NUCLEOTIDE SEQUENCE [LARGE SCALE GENOMIC DNA]</scope>
    <source>
        <strain evidence="7 8">OUC007</strain>
    </source>
</reference>
<dbReference type="RefSeq" id="WP_109720062.1">
    <property type="nucleotide sequence ID" value="NZ_QEQK01000006.1"/>
</dbReference>
<feature type="transmembrane region" description="Helical" evidence="6">
    <location>
        <begin position="342"/>
        <end position="361"/>
    </location>
</feature>
<comment type="caution">
    <text evidence="7">The sequence shown here is derived from an EMBL/GenBank/DDBJ whole genome shotgun (WGS) entry which is preliminary data.</text>
</comment>
<feature type="transmembrane region" description="Helical" evidence="6">
    <location>
        <begin position="259"/>
        <end position="279"/>
    </location>
</feature>
<feature type="transmembrane region" description="Helical" evidence="6">
    <location>
        <begin position="122"/>
        <end position="140"/>
    </location>
</feature>
<dbReference type="PANTHER" id="PTHR30250">
    <property type="entry name" value="PST FAMILY PREDICTED COLANIC ACID TRANSPORTER"/>
    <property type="match status" value="1"/>
</dbReference>
<keyword evidence="3 6" id="KW-0812">Transmembrane</keyword>
<dbReference type="Proteomes" id="UP000251800">
    <property type="component" value="Unassembled WGS sequence"/>
</dbReference>
<feature type="transmembrane region" description="Helical" evidence="6">
    <location>
        <begin position="182"/>
        <end position="202"/>
    </location>
</feature>
<evidence type="ECO:0000256" key="4">
    <source>
        <dbReference type="ARBA" id="ARBA00022989"/>
    </source>
</evidence>
<feature type="transmembrane region" description="Helical" evidence="6">
    <location>
        <begin position="94"/>
        <end position="116"/>
    </location>
</feature>
<dbReference type="EMBL" id="QEQK01000006">
    <property type="protein sequence ID" value="PWN56291.1"/>
    <property type="molecule type" value="Genomic_DNA"/>
</dbReference>
<evidence type="ECO:0000256" key="2">
    <source>
        <dbReference type="ARBA" id="ARBA00022475"/>
    </source>
</evidence>
<dbReference type="OrthoDB" id="582032at2"/>
<organism evidence="7 8">
    <name type="scientific">Abyssibacter profundi</name>
    <dbReference type="NCBI Taxonomy" id="2182787"/>
    <lineage>
        <taxon>Bacteria</taxon>
        <taxon>Pseudomonadati</taxon>
        <taxon>Pseudomonadota</taxon>
        <taxon>Gammaproteobacteria</taxon>
        <taxon>Chromatiales</taxon>
        <taxon>Oceanococcaceae</taxon>
        <taxon>Abyssibacter</taxon>
    </lineage>
</organism>